<proteinExistence type="inferred from homology"/>
<evidence type="ECO:0000256" key="3">
    <source>
        <dbReference type="SAM" id="MobiDB-lite"/>
    </source>
</evidence>
<dbReference type="EMBL" id="LGRX02025539">
    <property type="protein sequence ID" value="KAK3252258.1"/>
    <property type="molecule type" value="Genomic_DNA"/>
</dbReference>
<keyword evidence="6" id="KW-1185">Reference proteome</keyword>
<dbReference type="SMART" id="SM01266">
    <property type="entry name" value="Mac"/>
    <property type="match status" value="1"/>
</dbReference>
<dbReference type="PANTHER" id="PTHR23416">
    <property type="entry name" value="SIALIC ACID SYNTHASE-RELATED"/>
    <property type="match status" value="1"/>
</dbReference>
<feature type="compositionally biased region" description="Pro residues" evidence="3">
    <location>
        <begin position="1"/>
        <end position="23"/>
    </location>
</feature>
<evidence type="ECO:0000256" key="2">
    <source>
        <dbReference type="ARBA" id="ARBA00022679"/>
    </source>
</evidence>
<sequence>MAESTPPPPPSLSSASSPPPPVPSLADISEKQKMLAGELYDASDEELSHDRTKCRQLLRRLNVEVPYEERADVAHELLPLAGIGLDIQPPFYCDYGYNIVMGESCFFNFNCCILDVCKEITSEEWDPLSLTQPPEPYCVAAVSLKPVHSCPPSCASHLFTAKPTRRTTLVLPTGPPEPLRDCPAGCVFEAGSPMPLEPLEPSLHHRYAHTRDYLAALYPRAWSQESFPTHTTTKIPKGCLIKGAENPHLYMRTRP</sequence>
<accession>A0AAE0CDA8</accession>
<name>A0AAE0CDA8_9CHLO</name>
<gene>
    <name evidence="5" type="ORF">CYMTET_38448</name>
</gene>
<feature type="region of interest" description="Disordered" evidence="3">
    <location>
        <begin position="1"/>
        <end position="28"/>
    </location>
</feature>
<feature type="domain" description="Maltose/galactoside acetyltransferase" evidence="4">
    <location>
        <begin position="31"/>
        <end position="83"/>
    </location>
</feature>
<dbReference type="GO" id="GO:0016407">
    <property type="term" value="F:acetyltransferase activity"/>
    <property type="evidence" value="ECO:0007669"/>
    <property type="project" value="InterPro"/>
</dbReference>
<comment type="similarity">
    <text evidence="1">Belongs to the transferase hexapeptide repeat family.</text>
</comment>
<dbReference type="SUPFAM" id="SSF51161">
    <property type="entry name" value="Trimeric LpxA-like enzymes"/>
    <property type="match status" value="1"/>
</dbReference>
<evidence type="ECO:0000313" key="5">
    <source>
        <dbReference type="EMBL" id="KAK3252258.1"/>
    </source>
</evidence>
<keyword evidence="2" id="KW-0808">Transferase</keyword>
<evidence type="ECO:0000313" key="6">
    <source>
        <dbReference type="Proteomes" id="UP001190700"/>
    </source>
</evidence>
<evidence type="ECO:0000256" key="1">
    <source>
        <dbReference type="ARBA" id="ARBA00007274"/>
    </source>
</evidence>
<organism evidence="5 6">
    <name type="scientific">Cymbomonas tetramitiformis</name>
    <dbReference type="NCBI Taxonomy" id="36881"/>
    <lineage>
        <taxon>Eukaryota</taxon>
        <taxon>Viridiplantae</taxon>
        <taxon>Chlorophyta</taxon>
        <taxon>Pyramimonadophyceae</taxon>
        <taxon>Pyramimonadales</taxon>
        <taxon>Pyramimonadaceae</taxon>
        <taxon>Cymbomonas</taxon>
    </lineage>
</organism>
<dbReference type="GO" id="GO:0005829">
    <property type="term" value="C:cytosol"/>
    <property type="evidence" value="ECO:0007669"/>
    <property type="project" value="TreeGrafter"/>
</dbReference>
<protein>
    <recommendedName>
        <fullName evidence="4">Maltose/galactoside acetyltransferase domain-containing protein</fullName>
    </recommendedName>
</protein>
<dbReference type="Pfam" id="PF12464">
    <property type="entry name" value="Mac"/>
    <property type="match status" value="1"/>
</dbReference>
<dbReference type="InterPro" id="IPR011004">
    <property type="entry name" value="Trimer_LpxA-like_sf"/>
</dbReference>
<evidence type="ECO:0000259" key="4">
    <source>
        <dbReference type="SMART" id="SM01266"/>
    </source>
</evidence>
<comment type="caution">
    <text evidence="5">The sequence shown here is derived from an EMBL/GenBank/DDBJ whole genome shotgun (WGS) entry which is preliminary data.</text>
</comment>
<dbReference type="InterPro" id="IPR051159">
    <property type="entry name" value="Hexapeptide_acetyltransf"/>
</dbReference>
<dbReference type="InterPro" id="IPR024688">
    <property type="entry name" value="Mac_dom"/>
</dbReference>
<dbReference type="AlphaFoldDB" id="A0AAE0CDA8"/>
<dbReference type="Proteomes" id="UP001190700">
    <property type="component" value="Unassembled WGS sequence"/>
</dbReference>
<reference evidence="5 6" key="1">
    <citation type="journal article" date="2015" name="Genome Biol. Evol.">
        <title>Comparative Genomics of a Bacterivorous Green Alga Reveals Evolutionary Causalities and Consequences of Phago-Mixotrophic Mode of Nutrition.</title>
        <authorList>
            <person name="Burns J.A."/>
            <person name="Paasch A."/>
            <person name="Narechania A."/>
            <person name="Kim E."/>
        </authorList>
    </citation>
    <scope>NUCLEOTIDE SEQUENCE [LARGE SCALE GENOMIC DNA]</scope>
    <source>
        <strain evidence="5 6">PLY_AMNH</strain>
    </source>
</reference>
<dbReference type="Gene3D" id="2.160.10.10">
    <property type="entry name" value="Hexapeptide repeat proteins"/>
    <property type="match status" value="1"/>
</dbReference>
<dbReference type="GO" id="GO:0008374">
    <property type="term" value="F:O-acyltransferase activity"/>
    <property type="evidence" value="ECO:0007669"/>
    <property type="project" value="TreeGrafter"/>
</dbReference>
<dbReference type="PANTHER" id="PTHR23416:SF23">
    <property type="entry name" value="ACETYLTRANSFERASE C18B11.09C-RELATED"/>
    <property type="match status" value="1"/>
</dbReference>